<evidence type="ECO:0000256" key="2">
    <source>
        <dbReference type="ARBA" id="ARBA00023125"/>
    </source>
</evidence>
<comment type="caution">
    <text evidence="6">The sequence shown here is derived from an EMBL/GenBank/DDBJ whole genome shotgun (WGS) entry which is preliminary data.</text>
</comment>
<evidence type="ECO:0000259" key="5">
    <source>
        <dbReference type="PROSITE" id="PS50977"/>
    </source>
</evidence>
<feature type="DNA-binding region" description="H-T-H motif" evidence="4">
    <location>
        <begin position="35"/>
        <end position="54"/>
    </location>
</feature>
<dbReference type="AlphaFoldDB" id="A0A7J5UT14"/>
<protein>
    <submittedName>
        <fullName evidence="6">TetR family transcriptional regulator</fullName>
    </submittedName>
</protein>
<evidence type="ECO:0000256" key="4">
    <source>
        <dbReference type="PROSITE-ProRule" id="PRU00335"/>
    </source>
</evidence>
<evidence type="ECO:0000313" key="6">
    <source>
        <dbReference type="EMBL" id="KAE8765003.1"/>
    </source>
</evidence>
<sequence length="198" mass="21207">MTTPRSRPGRPGHDRDAVLDAAVALFIRKGYDATSIDDIAKSLGLTKSAVYHHVSSKEQLLAEALDTALDELSSAVDSVSSASGSSSQRLREVVRRSVQVLVAHQPAVTLLLRVHGNSETEVAALRRRRAIDRALAGLVKEAVNEGALRGDVDPELISRLLFGMVNSIAEWYRPDGQISTDQLAATVTTVVFDGLAAP</sequence>
<evidence type="ECO:0000313" key="7">
    <source>
        <dbReference type="Proteomes" id="UP000451860"/>
    </source>
</evidence>
<evidence type="ECO:0000256" key="1">
    <source>
        <dbReference type="ARBA" id="ARBA00023015"/>
    </source>
</evidence>
<keyword evidence="3" id="KW-0804">Transcription</keyword>
<dbReference type="EMBL" id="WHJE01000018">
    <property type="protein sequence ID" value="KAE8765003.1"/>
    <property type="molecule type" value="Genomic_DNA"/>
</dbReference>
<dbReference type="OrthoDB" id="3190535at2"/>
<dbReference type="SUPFAM" id="SSF46689">
    <property type="entry name" value="Homeodomain-like"/>
    <property type="match status" value="1"/>
</dbReference>
<dbReference type="Pfam" id="PF17932">
    <property type="entry name" value="TetR_C_24"/>
    <property type="match status" value="1"/>
</dbReference>
<dbReference type="PRINTS" id="PR00455">
    <property type="entry name" value="HTHTETR"/>
</dbReference>
<dbReference type="InterPro" id="IPR041490">
    <property type="entry name" value="KstR2_TetR_C"/>
</dbReference>
<keyword evidence="2 4" id="KW-0238">DNA-binding</keyword>
<dbReference type="SUPFAM" id="SSF48498">
    <property type="entry name" value="Tetracyclin repressor-like, C-terminal domain"/>
    <property type="match status" value="1"/>
</dbReference>
<dbReference type="PROSITE" id="PS50977">
    <property type="entry name" value="HTH_TETR_2"/>
    <property type="match status" value="1"/>
</dbReference>
<dbReference type="PANTHER" id="PTHR30055">
    <property type="entry name" value="HTH-TYPE TRANSCRIPTIONAL REGULATOR RUTR"/>
    <property type="match status" value="1"/>
</dbReference>
<dbReference type="GO" id="GO:0000976">
    <property type="term" value="F:transcription cis-regulatory region binding"/>
    <property type="evidence" value="ECO:0007669"/>
    <property type="project" value="TreeGrafter"/>
</dbReference>
<dbReference type="Pfam" id="PF00440">
    <property type="entry name" value="TetR_N"/>
    <property type="match status" value="1"/>
</dbReference>
<dbReference type="GO" id="GO:0003700">
    <property type="term" value="F:DNA-binding transcription factor activity"/>
    <property type="evidence" value="ECO:0007669"/>
    <property type="project" value="TreeGrafter"/>
</dbReference>
<evidence type="ECO:0000256" key="3">
    <source>
        <dbReference type="ARBA" id="ARBA00023163"/>
    </source>
</evidence>
<dbReference type="PANTHER" id="PTHR30055:SF234">
    <property type="entry name" value="HTH-TYPE TRANSCRIPTIONAL REGULATOR BETI"/>
    <property type="match status" value="1"/>
</dbReference>
<name>A0A7J5UT14_9MICO</name>
<organism evidence="6 7">
    <name type="scientific">Georgenia thermotolerans</name>
    <dbReference type="NCBI Taxonomy" id="527326"/>
    <lineage>
        <taxon>Bacteria</taxon>
        <taxon>Bacillati</taxon>
        <taxon>Actinomycetota</taxon>
        <taxon>Actinomycetes</taxon>
        <taxon>Micrococcales</taxon>
        <taxon>Bogoriellaceae</taxon>
        <taxon>Georgenia</taxon>
    </lineage>
</organism>
<reference evidence="6 7" key="1">
    <citation type="submission" date="2019-10" db="EMBL/GenBank/DDBJ databases">
        <title>Georgenia wutianyii sp. nov. and Georgenia yuyongxinii sp. nov. isolated from plateau pika (Ochotona curzoniae) in the Qinghai-Tibet plateau of China.</title>
        <authorList>
            <person name="Tian Z."/>
        </authorList>
    </citation>
    <scope>NUCLEOTIDE SEQUENCE [LARGE SCALE GENOMIC DNA]</scope>
    <source>
        <strain evidence="6 7">DSM 21501</strain>
    </source>
</reference>
<dbReference type="InterPro" id="IPR009057">
    <property type="entry name" value="Homeodomain-like_sf"/>
</dbReference>
<dbReference type="Gene3D" id="1.10.357.10">
    <property type="entry name" value="Tetracycline Repressor, domain 2"/>
    <property type="match status" value="1"/>
</dbReference>
<feature type="domain" description="HTH tetR-type" evidence="5">
    <location>
        <begin position="12"/>
        <end position="72"/>
    </location>
</feature>
<accession>A0A7J5UT14</accession>
<keyword evidence="7" id="KW-1185">Reference proteome</keyword>
<proteinExistence type="predicted"/>
<dbReference type="InterPro" id="IPR036271">
    <property type="entry name" value="Tet_transcr_reg_TetR-rel_C_sf"/>
</dbReference>
<dbReference type="InterPro" id="IPR050109">
    <property type="entry name" value="HTH-type_TetR-like_transc_reg"/>
</dbReference>
<dbReference type="Gene3D" id="1.10.10.60">
    <property type="entry name" value="Homeodomain-like"/>
    <property type="match status" value="1"/>
</dbReference>
<keyword evidence="1" id="KW-0805">Transcription regulation</keyword>
<dbReference type="Proteomes" id="UP000451860">
    <property type="component" value="Unassembled WGS sequence"/>
</dbReference>
<gene>
    <name evidence="6" type="ORF">GB883_06195</name>
</gene>
<dbReference type="InterPro" id="IPR001647">
    <property type="entry name" value="HTH_TetR"/>
</dbReference>